<name>A0ABQ3V7K6_9CHLR</name>
<evidence type="ECO:0000256" key="1">
    <source>
        <dbReference type="SAM" id="MobiDB-lite"/>
    </source>
</evidence>
<feature type="compositionally biased region" description="Polar residues" evidence="1">
    <location>
        <begin position="16"/>
        <end position="27"/>
    </location>
</feature>
<sequence>MSQQGGKQKYLRRENTPATEPLTANVQKLTPTRLGKGLSDFRLWYDDDPAVAAYAGALECQNIYDFCCH</sequence>
<gene>
    <name evidence="2" type="ORF">KSB_93970</name>
</gene>
<dbReference type="EMBL" id="BNJG01000007">
    <property type="protein sequence ID" value="GHO60922.1"/>
    <property type="molecule type" value="Genomic_DNA"/>
</dbReference>
<accession>A0ABQ3V7K6</accession>
<evidence type="ECO:0000313" key="2">
    <source>
        <dbReference type="EMBL" id="GHO60922.1"/>
    </source>
</evidence>
<reference evidence="2 3" key="1">
    <citation type="journal article" date="2021" name="Int. J. Syst. Evol. Microbiol.">
        <title>Reticulibacter mediterranei gen. nov., sp. nov., within the new family Reticulibacteraceae fam. nov., and Ktedonospora formicarum gen. nov., sp. nov., Ktedonobacter robiniae sp. nov., Dictyobacter formicarum sp. nov. and Dictyobacter arantiisoli sp. nov., belonging to the class Ktedonobacteria.</title>
        <authorList>
            <person name="Yabe S."/>
            <person name="Zheng Y."/>
            <person name="Wang C.M."/>
            <person name="Sakai Y."/>
            <person name="Abe K."/>
            <person name="Yokota A."/>
            <person name="Donadio S."/>
            <person name="Cavaletti L."/>
            <person name="Monciardini P."/>
        </authorList>
    </citation>
    <scope>NUCLEOTIDE SEQUENCE [LARGE SCALE GENOMIC DNA]</scope>
    <source>
        <strain evidence="2 3">SOSP1-30</strain>
    </source>
</reference>
<dbReference type="Proteomes" id="UP000654345">
    <property type="component" value="Unassembled WGS sequence"/>
</dbReference>
<organism evidence="2 3">
    <name type="scientific">Ktedonobacter robiniae</name>
    <dbReference type="NCBI Taxonomy" id="2778365"/>
    <lineage>
        <taxon>Bacteria</taxon>
        <taxon>Bacillati</taxon>
        <taxon>Chloroflexota</taxon>
        <taxon>Ktedonobacteria</taxon>
        <taxon>Ktedonobacterales</taxon>
        <taxon>Ktedonobacteraceae</taxon>
        <taxon>Ktedonobacter</taxon>
    </lineage>
</organism>
<evidence type="ECO:0000313" key="3">
    <source>
        <dbReference type="Proteomes" id="UP000654345"/>
    </source>
</evidence>
<keyword evidence="3" id="KW-1185">Reference proteome</keyword>
<proteinExistence type="predicted"/>
<comment type="caution">
    <text evidence="2">The sequence shown here is derived from an EMBL/GenBank/DDBJ whole genome shotgun (WGS) entry which is preliminary data.</text>
</comment>
<feature type="region of interest" description="Disordered" evidence="1">
    <location>
        <begin position="1"/>
        <end position="27"/>
    </location>
</feature>
<protein>
    <submittedName>
        <fullName evidence="2">Uncharacterized protein</fullName>
    </submittedName>
</protein>